<feature type="region of interest" description="Disordered" evidence="1">
    <location>
        <begin position="43"/>
        <end position="77"/>
    </location>
</feature>
<accession>A0A644Z0V0</accession>
<gene>
    <name evidence="2" type="ORF">SDC9_80934</name>
</gene>
<reference evidence="2" key="1">
    <citation type="submission" date="2019-08" db="EMBL/GenBank/DDBJ databases">
        <authorList>
            <person name="Kucharzyk K."/>
            <person name="Murdoch R.W."/>
            <person name="Higgins S."/>
            <person name="Loffler F."/>
        </authorList>
    </citation>
    <scope>NUCLEOTIDE SEQUENCE</scope>
</reference>
<comment type="caution">
    <text evidence="2">The sequence shown here is derived from an EMBL/GenBank/DDBJ whole genome shotgun (WGS) entry which is preliminary data.</text>
</comment>
<evidence type="ECO:0000313" key="2">
    <source>
        <dbReference type="EMBL" id="MPM34352.1"/>
    </source>
</evidence>
<protein>
    <submittedName>
        <fullName evidence="2">Uncharacterized protein</fullName>
    </submittedName>
</protein>
<evidence type="ECO:0000256" key="1">
    <source>
        <dbReference type="SAM" id="MobiDB-lite"/>
    </source>
</evidence>
<proteinExistence type="predicted"/>
<organism evidence="2">
    <name type="scientific">bioreactor metagenome</name>
    <dbReference type="NCBI Taxonomy" id="1076179"/>
    <lineage>
        <taxon>unclassified sequences</taxon>
        <taxon>metagenomes</taxon>
        <taxon>ecological metagenomes</taxon>
    </lineage>
</organism>
<sequence length="77" mass="8269">MGQVKKTRACRRRDDKVLGDISGLSNRQLESAGLKAAGRNLHAPGGARQAIQHIGPRRVSRPRVGANRNGCIGDRDA</sequence>
<dbReference type="AlphaFoldDB" id="A0A644Z0V0"/>
<dbReference type="EMBL" id="VSSQ01006947">
    <property type="protein sequence ID" value="MPM34352.1"/>
    <property type="molecule type" value="Genomic_DNA"/>
</dbReference>
<name>A0A644Z0V0_9ZZZZ</name>